<sequence length="88" mass="9812">MRPEVPFRFICSLIHLATTFGPHVFPTFPFRMSAPHASFRHAYFIGDSIALSPFEPQPSNASGRESVALSFWLRSGLDSYASSPCHLL</sequence>
<evidence type="ECO:0000313" key="1">
    <source>
        <dbReference type="EMBL" id="KAF2687402.1"/>
    </source>
</evidence>
<keyword evidence="2" id="KW-1185">Reference proteome</keyword>
<protein>
    <submittedName>
        <fullName evidence="1">Uncharacterized protein</fullName>
    </submittedName>
</protein>
<gene>
    <name evidence="1" type="ORF">K458DRAFT_190184</name>
</gene>
<dbReference type="AlphaFoldDB" id="A0A6G1JA48"/>
<accession>A0A6G1JA48</accession>
<reference evidence="1" key="1">
    <citation type="journal article" date="2020" name="Stud. Mycol.">
        <title>101 Dothideomycetes genomes: a test case for predicting lifestyles and emergence of pathogens.</title>
        <authorList>
            <person name="Haridas S."/>
            <person name="Albert R."/>
            <person name="Binder M."/>
            <person name="Bloem J."/>
            <person name="Labutti K."/>
            <person name="Salamov A."/>
            <person name="Andreopoulos B."/>
            <person name="Baker S."/>
            <person name="Barry K."/>
            <person name="Bills G."/>
            <person name="Bluhm B."/>
            <person name="Cannon C."/>
            <person name="Castanera R."/>
            <person name="Culley D."/>
            <person name="Daum C."/>
            <person name="Ezra D."/>
            <person name="Gonzalez J."/>
            <person name="Henrissat B."/>
            <person name="Kuo A."/>
            <person name="Liang C."/>
            <person name="Lipzen A."/>
            <person name="Lutzoni F."/>
            <person name="Magnuson J."/>
            <person name="Mondo S."/>
            <person name="Nolan M."/>
            <person name="Ohm R."/>
            <person name="Pangilinan J."/>
            <person name="Park H.-J."/>
            <person name="Ramirez L."/>
            <person name="Alfaro M."/>
            <person name="Sun H."/>
            <person name="Tritt A."/>
            <person name="Yoshinaga Y."/>
            <person name="Zwiers L.-H."/>
            <person name="Turgeon B."/>
            <person name="Goodwin S."/>
            <person name="Spatafora J."/>
            <person name="Crous P."/>
            <person name="Grigoriev I."/>
        </authorList>
    </citation>
    <scope>NUCLEOTIDE SEQUENCE</scope>
    <source>
        <strain evidence="1">CBS 122367</strain>
    </source>
</reference>
<organism evidence="1 2">
    <name type="scientific">Lentithecium fluviatile CBS 122367</name>
    <dbReference type="NCBI Taxonomy" id="1168545"/>
    <lineage>
        <taxon>Eukaryota</taxon>
        <taxon>Fungi</taxon>
        <taxon>Dikarya</taxon>
        <taxon>Ascomycota</taxon>
        <taxon>Pezizomycotina</taxon>
        <taxon>Dothideomycetes</taxon>
        <taxon>Pleosporomycetidae</taxon>
        <taxon>Pleosporales</taxon>
        <taxon>Massarineae</taxon>
        <taxon>Lentitheciaceae</taxon>
        <taxon>Lentithecium</taxon>
    </lineage>
</organism>
<dbReference type="EMBL" id="MU005575">
    <property type="protein sequence ID" value="KAF2687402.1"/>
    <property type="molecule type" value="Genomic_DNA"/>
</dbReference>
<dbReference type="Proteomes" id="UP000799291">
    <property type="component" value="Unassembled WGS sequence"/>
</dbReference>
<proteinExistence type="predicted"/>
<name>A0A6G1JA48_9PLEO</name>
<evidence type="ECO:0000313" key="2">
    <source>
        <dbReference type="Proteomes" id="UP000799291"/>
    </source>
</evidence>